<sequence length="41" mass="4686">MQSNQPNQEMKLHYRKPAKRWLQALPLGNGRIGAMVHGETV</sequence>
<organism evidence="2 3">
    <name type="scientific">Paenibacillus piri</name>
    <dbReference type="NCBI Taxonomy" id="2547395"/>
    <lineage>
        <taxon>Bacteria</taxon>
        <taxon>Bacillati</taxon>
        <taxon>Bacillota</taxon>
        <taxon>Bacilli</taxon>
        <taxon>Bacillales</taxon>
        <taxon>Paenibacillaceae</taxon>
        <taxon>Paenibacillus</taxon>
    </lineage>
</organism>
<reference evidence="2 3" key="1">
    <citation type="submission" date="2019-03" db="EMBL/GenBank/DDBJ databases">
        <title>This is whole genome sequence of Paenibacillus sp MS74 strain.</title>
        <authorList>
            <person name="Trinh H.N."/>
        </authorList>
    </citation>
    <scope>NUCLEOTIDE SEQUENCE [LARGE SCALE GENOMIC DNA]</scope>
    <source>
        <strain evidence="2 3">MS74</strain>
    </source>
</reference>
<dbReference type="Pfam" id="PF14498">
    <property type="entry name" value="Glyco_hyd_65N_2"/>
    <property type="match status" value="1"/>
</dbReference>
<gene>
    <name evidence="2" type="ORF">E1757_20870</name>
</gene>
<evidence type="ECO:0000313" key="3">
    <source>
        <dbReference type="Proteomes" id="UP000295636"/>
    </source>
</evidence>
<dbReference type="Proteomes" id="UP000295636">
    <property type="component" value="Unassembled WGS sequence"/>
</dbReference>
<proteinExistence type="predicted"/>
<feature type="domain" description="Glycosyl hydrolase family 95 N-terminal" evidence="1">
    <location>
        <begin position="12"/>
        <end position="40"/>
    </location>
</feature>
<name>A0A4R5KJE3_9BACL</name>
<comment type="caution">
    <text evidence="2">The sequence shown here is derived from an EMBL/GenBank/DDBJ whole genome shotgun (WGS) entry which is preliminary data.</text>
</comment>
<evidence type="ECO:0000259" key="1">
    <source>
        <dbReference type="Pfam" id="PF14498"/>
    </source>
</evidence>
<dbReference type="Gene3D" id="2.70.98.50">
    <property type="entry name" value="putative glycoside hydrolase family protein from bacillus halodurans"/>
    <property type="match status" value="1"/>
</dbReference>
<accession>A0A4R5KJE3</accession>
<evidence type="ECO:0000313" key="2">
    <source>
        <dbReference type="EMBL" id="TDF95546.1"/>
    </source>
</evidence>
<dbReference type="AlphaFoldDB" id="A0A4R5KJE3"/>
<dbReference type="RefSeq" id="WP_133231669.1">
    <property type="nucleotide sequence ID" value="NZ_SMRT01000010.1"/>
</dbReference>
<dbReference type="OrthoDB" id="2666637at2"/>
<dbReference type="InterPro" id="IPR027414">
    <property type="entry name" value="GH95_N_dom"/>
</dbReference>
<keyword evidence="3" id="KW-1185">Reference proteome</keyword>
<protein>
    <recommendedName>
        <fullName evidence="1">Glycosyl hydrolase family 95 N-terminal domain-containing protein</fullName>
    </recommendedName>
</protein>
<dbReference type="EMBL" id="SMRT01000010">
    <property type="protein sequence ID" value="TDF95546.1"/>
    <property type="molecule type" value="Genomic_DNA"/>
</dbReference>